<dbReference type="InterPro" id="IPR000477">
    <property type="entry name" value="RT_dom"/>
</dbReference>
<organism evidence="6">
    <name type="scientific">Fagus sylvatica</name>
    <name type="common">Beechnut</name>
    <dbReference type="NCBI Taxonomy" id="28930"/>
    <lineage>
        <taxon>Eukaryota</taxon>
        <taxon>Viridiplantae</taxon>
        <taxon>Streptophyta</taxon>
        <taxon>Embryophyta</taxon>
        <taxon>Tracheophyta</taxon>
        <taxon>Spermatophyta</taxon>
        <taxon>Magnoliopsida</taxon>
        <taxon>eudicotyledons</taxon>
        <taxon>Gunneridae</taxon>
        <taxon>Pentapetalae</taxon>
        <taxon>rosids</taxon>
        <taxon>fabids</taxon>
        <taxon>Fagales</taxon>
        <taxon>Fagaceae</taxon>
        <taxon>Fagus</taxon>
    </lineage>
</organism>
<dbReference type="PROSITE" id="PS50878">
    <property type="entry name" value="RT_POL"/>
    <property type="match status" value="1"/>
</dbReference>
<evidence type="ECO:0000256" key="2">
    <source>
        <dbReference type="ARBA" id="ARBA00022737"/>
    </source>
</evidence>
<dbReference type="AlphaFoldDB" id="A0A2N9FM43"/>
<dbReference type="CDD" id="cd01650">
    <property type="entry name" value="RT_nLTR_like"/>
    <property type="match status" value="1"/>
</dbReference>
<evidence type="ECO:0008006" key="7">
    <source>
        <dbReference type="Google" id="ProtNLM"/>
    </source>
</evidence>
<dbReference type="Pfam" id="PF00078">
    <property type="entry name" value="RVT_1"/>
    <property type="match status" value="1"/>
</dbReference>
<keyword evidence="2" id="KW-0677">Repeat</keyword>
<feature type="region of interest" description="Disordered" evidence="3">
    <location>
        <begin position="1072"/>
        <end position="1189"/>
    </location>
</feature>
<feature type="compositionally biased region" description="Basic and acidic residues" evidence="3">
    <location>
        <begin position="1133"/>
        <end position="1153"/>
    </location>
</feature>
<accession>A0A2N9FM43</accession>
<dbReference type="CDD" id="cd23509">
    <property type="entry name" value="Gnk2-like"/>
    <property type="match status" value="2"/>
</dbReference>
<feature type="domain" description="Gnk2-homologous" evidence="5">
    <location>
        <begin position="860"/>
        <end position="963"/>
    </location>
</feature>
<feature type="compositionally biased region" description="Basic and acidic residues" evidence="3">
    <location>
        <begin position="1179"/>
        <end position="1189"/>
    </location>
</feature>
<evidence type="ECO:0000259" key="4">
    <source>
        <dbReference type="PROSITE" id="PS50878"/>
    </source>
</evidence>
<dbReference type="PANTHER" id="PTHR33116">
    <property type="entry name" value="REVERSE TRANSCRIPTASE ZINC-BINDING DOMAIN-CONTAINING PROTEIN-RELATED-RELATED"/>
    <property type="match status" value="1"/>
</dbReference>
<feature type="compositionally biased region" description="Basic and acidic residues" evidence="3">
    <location>
        <begin position="1102"/>
        <end position="1119"/>
    </location>
</feature>
<dbReference type="Gene3D" id="3.30.430.20">
    <property type="entry name" value="Gnk2 domain, C-X8-C-X2-C motif"/>
    <property type="match status" value="2"/>
</dbReference>
<protein>
    <recommendedName>
        <fullName evidence="7">Reverse transcriptase domain-containing protein</fullName>
    </recommendedName>
</protein>
<dbReference type="InterPro" id="IPR038408">
    <property type="entry name" value="GNK2_sf"/>
</dbReference>
<feature type="domain" description="Gnk2-homologous" evidence="5">
    <location>
        <begin position="967"/>
        <end position="1071"/>
    </location>
</feature>
<proteinExistence type="predicted"/>
<dbReference type="InterPro" id="IPR002902">
    <property type="entry name" value="GNK2"/>
</dbReference>
<dbReference type="InterPro" id="IPR026960">
    <property type="entry name" value="RVT-Znf"/>
</dbReference>
<evidence type="ECO:0000259" key="5">
    <source>
        <dbReference type="PROSITE" id="PS51473"/>
    </source>
</evidence>
<gene>
    <name evidence="6" type="ORF">FSB_LOCUS16062</name>
</gene>
<dbReference type="Pfam" id="PF13966">
    <property type="entry name" value="zf-RVT"/>
    <property type="match status" value="1"/>
</dbReference>
<evidence type="ECO:0000256" key="3">
    <source>
        <dbReference type="SAM" id="MobiDB-lite"/>
    </source>
</evidence>
<feature type="compositionally biased region" description="Low complexity" evidence="3">
    <location>
        <begin position="1163"/>
        <end position="1176"/>
    </location>
</feature>
<reference evidence="6" key="1">
    <citation type="submission" date="2018-02" db="EMBL/GenBank/DDBJ databases">
        <authorList>
            <person name="Cohen D.B."/>
            <person name="Kent A.D."/>
        </authorList>
    </citation>
    <scope>NUCLEOTIDE SEQUENCE</scope>
</reference>
<dbReference type="PROSITE" id="PS51473">
    <property type="entry name" value="GNK2"/>
    <property type="match status" value="2"/>
</dbReference>
<evidence type="ECO:0000313" key="6">
    <source>
        <dbReference type="EMBL" id="SPC88180.1"/>
    </source>
</evidence>
<dbReference type="FunFam" id="3.30.430.20:FF:000003">
    <property type="entry name" value="Cysteine-rich RLK (RECEPTOR-like protein kinase) 10"/>
    <property type="match status" value="1"/>
</dbReference>
<keyword evidence="1" id="KW-0732">Signal</keyword>
<dbReference type="InterPro" id="IPR043502">
    <property type="entry name" value="DNA/RNA_pol_sf"/>
</dbReference>
<dbReference type="PANTHER" id="PTHR33116:SF78">
    <property type="entry name" value="OS12G0587133 PROTEIN"/>
    <property type="match status" value="1"/>
</dbReference>
<dbReference type="SUPFAM" id="SSF56672">
    <property type="entry name" value="DNA/RNA polymerases"/>
    <property type="match status" value="1"/>
</dbReference>
<name>A0A2N9FM43_FAGSY</name>
<evidence type="ECO:0000256" key="1">
    <source>
        <dbReference type="ARBA" id="ARBA00022729"/>
    </source>
</evidence>
<dbReference type="EMBL" id="OIVN01000977">
    <property type="protein sequence ID" value="SPC88180.1"/>
    <property type="molecule type" value="Genomic_DNA"/>
</dbReference>
<sequence length="1189" mass="134819">MEGFSKEKDLDLGVLVKSDVAEEEDEVMDVVLREDVERVKGYPKLGLGSRKEYVQSGVFVKGVEIPHLGLKLEIIILEFPVDVEGLGLQQLDALEESRSLTVEERTYREDRSGELQKVMDLNEISWCQKSRVLWLKEGDRNTKFFHRMANSHRRNNFIGCLNVEGTLTSDPKETLASEEANSLVLPFREDEVLEAVRCMSRDKASGPNGFTMAFYQACWGVVKTDVMRVMHNFHQYGTFARSLNATFVVLIPKKAGATESQTAFIQGRQILDSVLIASECVDSKVRDGTSGIFCKLNLEKAYDHVNWDFLLALLHRCGFPETWRKWIHFCISTVRFSIMINGSSCGFFESSRGLRQGDSLSPLLFVVVMEALNKLLVKAEEGHFLRGFAIQGRNNNPLMISNLLFADDTLIFCDADIDQIGYLKCTLLCFEAVSGLRVNLGKSEMVPIGNVPNIQELAAMLDCRIFALPMNYLGLPLGARYKSKALWDPILEKMGRKLARWKKLYLSKGARLTLIKSTISSLPVYFLSLFPISVSVNRRIEKLQREFLWGGMGDAPKFPLVNWKTVCQPIYCGGLGIKNYAVLNQTLLGKWLWRFMVEHDSLWKQVIVTKYGYETGSWSPGIANGPYGMSLWKHIRRGWDCFSLHLKFVLGCGSRIRFWLDIWCGEVTLSRAFPLLFRIAQSREARVADYLCWQNGEDRVCWGKSGCFEVKSYYQILSLNTPMGFPWKSIWKVGAPPHVTFFVWTIAHGKILTIDNLRKRHICIVDWCCMCKHSGESPNHLLLHCETTQSLWSMVFCLFGVVWVMPGSVVEVMASWMGSFRKSSHADVWGAVPLCVMWVLWRERNLRVFEGQERTVLDLKLQDPYKCYGVNVTSNSTYRANLNNLLSSLSSKTQMVNGFYNFSAGENSDKVNTIAFCRADQTPAECSSCVNSSALELLQLCPNQKEGIIWYENCTVRYSDRFIFGRNESQPMRILVGAFNYNVEQFFEVLSTLLNSLRDKAASSFGKFATDMVNGTQNYGAIYALMQCTPDLADTDCRDCLVNAQNNLTGNRQGMRVLTPSCNLRYKNSPFLTLNDESPPSLSPPPPAKGSYNTQATMANPCRDRQTQDPRPKTDDPRPEATTPRPPWPTHAEIGKPKTQDGRPKIHHAEIGKPKTHHLAEIQNPRPTTTPRSQTQDPPPRRDRQPKPR</sequence>
<feature type="domain" description="Reverse transcriptase" evidence="4">
    <location>
        <begin position="232"/>
        <end position="477"/>
    </location>
</feature>
<dbReference type="Pfam" id="PF01657">
    <property type="entry name" value="Stress-antifung"/>
    <property type="match status" value="2"/>
</dbReference>